<organism evidence="11 12">
    <name type="scientific">Parolsenella catena</name>
    <dbReference type="NCBI Taxonomy" id="2003188"/>
    <lineage>
        <taxon>Bacteria</taxon>
        <taxon>Bacillati</taxon>
        <taxon>Actinomycetota</taxon>
        <taxon>Coriobacteriia</taxon>
        <taxon>Coriobacteriales</taxon>
        <taxon>Atopobiaceae</taxon>
        <taxon>Parolsenella</taxon>
    </lineage>
</organism>
<dbReference type="Proteomes" id="UP000273154">
    <property type="component" value="Chromosome"/>
</dbReference>
<gene>
    <name evidence="11" type="ORF">Pcatena_08830</name>
</gene>
<comment type="cofactor">
    <cofactor evidence="1">
        <name>Mg(2+)</name>
        <dbReference type="ChEBI" id="CHEBI:18420"/>
    </cofactor>
</comment>
<keyword evidence="7" id="KW-0444">Lipid biosynthesis</keyword>
<dbReference type="GeneID" id="88849016"/>
<dbReference type="PANTHER" id="PTHR12358:SF106">
    <property type="entry name" value="LIPID KINASE YEGS"/>
    <property type="match status" value="1"/>
</dbReference>
<dbReference type="InterPro" id="IPR017438">
    <property type="entry name" value="ATP-NAD_kinase_N"/>
</dbReference>
<dbReference type="AlphaFoldDB" id="A0A3G9K1S3"/>
<evidence type="ECO:0000256" key="6">
    <source>
        <dbReference type="ARBA" id="ARBA00022840"/>
    </source>
</evidence>
<dbReference type="SMART" id="SM00046">
    <property type="entry name" value="DAGKc"/>
    <property type="match status" value="1"/>
</dbReference>
<accession>A0A3G9K1S3</accession>
<evidence type="ECO:0000256" key="7">
    <source>
        <dbReference type="ARBA" id="ARBA00023209"/>
    </source>
</evidence>
<reference evidence="12" key="1">
    <citation type="submission" date="2018-11" db="EMBL/GenBank/DDBJ databases">
        <title>Comparative genomics of Parolsenella catena and Libanicoccus massiliensis: Reclassification of Libanicoccus massiliensis as Parolsenella massiliensis comb. nov.</title>
        <authorList>
            <person name="Sakamoto M."/>
            <person name="Ikeyama N."/>
            <person name="Murakami T."/>
            <person name="Mori H."/>
            <person name="Yuki M."/>
            <person name="Ohkuma M."/>
        </authorList>
    </citation>
    <scope>NUCLEOTIDE SEQUENCE [LARGE SCALE GENOMIC DNA]</scope>
    <source>
        <strain evidence="12">JCM 31932</strain>
    </source>
</reference>
<evidence type="ECO:0000313" key="12">
    <source>
        <dbReference type="Proteomes" id="UP000273154"/>
    </source>
</evidence>
<dbReference type="PANTHER" id="PTHR12358">
    <property type="entry name" value="SPHINGOSINE KINASE"/>
    <property type="match status" value="1"/>
</dbReference>
<protein>
    <submittedName>
        <fullName evidence="11">Diacylglycerol kinase</fullName>
    </submittedName>
</protein>
<evidence type="ECO:0000259" key="10">
    <source>
        <dbReference type="PROSITE" id="PS50146"/>
    </source>
</evidence>
<dbReference type="Gene3D" id="2.60.200.40">
    <property type="match status" value="1"/>
</dbReference>
<comment type="similarity">
    <text evidence="2">Belongs to the diacylglycerol/lipid kinase family.</text>
</comment>
<dbReference type="EMBL" id="AP019367">
    <property type="protein sequence ID" value="BBH50296.1"/>
    <property type="molecule type" value="Genomic_DNA"/>
</dbReference>
<keyword evidence="7" id="KW-0443">Lipid metabolism</keyword>
<dbReference type="GO" id="GO:0005886">
    <property type="term" value="C:plasma membrane"/>
    <property type="evidence" value="ECO:0007669"/>
    <property type="project" value="TreeGrafter"/>
</dbReference>
<keyword evidence="5 11" id="KW-0418">Kinase</keyword>
<dbReference type="InterPro" id="IPR050187">
    <property type="entry name" value="Lipid_Phosphate_FormReg"/>
</dbReference>
<dbReference type="InterPro" id="IPR045540">
    <property type="entry name" value="YegS/DAGK_C"/>
</dbReference>
<keyword evidence="4" id="KW-0547">Nucleotide-binding</keyword>
<evidence type="ECO:0000256" key="9">
    <source>
        <dbReference type="SAM" id="MobiDB-lite"/>
    </source>
</evidence>
<sequence>MRCLIAHNPRSGFGSDAVFAFERELVHAGDECVLRVLGEECDNEQVLADAESFDVVVVSGGDGTVSNLLYTLRNRDVDVCVFPSGTANLLFANIGNSPEPAALARACRWANTAACDLGEASWIADGASHTRGFSIMAGTGFDAELMSAAAPNKKAMGEAAYFMAALSDPSPRVVHYRIEVDGVAHECDGIACLVANNAMIQLDMEIVPGCTMVDGRLDVIVLEVSRTAELIRPLLSGLLDPKGKLGRPTLETFRGRSVSITASEPIPMQVDGEVICDAVTHWDARVLAGANNLVVDGLSRYAPDEPRTAPKHPVAADLPFPE</sequence>
<dbReference type="OrthoDB" id="3171056at2"/>
<dbReference type="Pfam" id="PF00781">
    <property type="entry name" value="DAGK_cat"/>
    <property type="match status" value="1"/>
</dbReference>
<proteinExistence type="inferred from homology"/>
<feature type="domain" description="DAGKc" evidence="10">
    <location>
        <begin position="1"/>
        <end position="124"/>
    </location>
</feature>
<dbReference type="RefSeq" id="WP_126422003.1">
    <property type="nucleotide sequence ID" value="NZ_AP019367.1"/>
</dbReference>
<dbReference type="InterPro" id="IPR001206">
    <property type="entry name" value="Diacylglycerol_kinase_cat_dom"/>
</dbReference>
<dbReference type="InterPro" id="IPR016064">
    <property type="entry name" value="NAD/diacylglycerol_kinase_sf"/>
</dbReference>
<name>A0A3G9K1S3_9ACTN</name>
<dbReference type="SUPFAM" id="SSF111331">
    <property type="entry name" value="NAD kinase/diacylglycerol kinase-like"/>
    <property type="match status" value="1"/>
</dbReference>
<keyword evidence="12" id="KW-1185">Reference proteome</keyword>
<keyword evidence="7" id="KW-0594">Phospholipid biosynthesis</keyword>
<evidence type="ECO:0000256" key="2">
    <source>
        <dbReference type="ARBA" id="ARBA00005983"/>
    </source>
</evidence>
<dbReference type="PROSITE" id="PS50146">
    <property type="entry name" value="DAGK"/>
    <property type="match status" value="1"/>
</dbReference>
<feature type="region of interest" description="Disordered" evidence="9">
    <location>
        <begin position="301"/>
        <end position="322"/>
    </location>
</feature>
<keyword evidence="6" id="KW-0067">ATP-binding</keyword>
<dbReference type="GO" id="GO:0008654">
    <property type="term" value="P:phospholipid biosynthetic process"/>
    <property type="evidence" value="ECO:0007669"/>
    <property type="project" value="UniProtKB-KW"/>
</dbReference>
<dbReference type="GO" id="GO:0016301">
    <property type="term" value="F:kinase activity"/>
    <property type="evidence" value="ECO:0007669"/>
    <property type="project" value="UniProtKB-KW"/>
</dbReference>
<dbReference type="GO" id="GO:0005524">
    <property type="term" value="F:ATP binding"/>
    <property type="evidence" value="ECO:0007669"/>
    <property type="project" value="UniProtKB-KW"/>
</dbReference>
<keyword evidence="8" id="KW-1208">Phospholipid metabolism</keyword>
<keyword evidence="3" id="KW-0808">Transferase</keyword>
<evidence type="ECO:0000256" key="5">
    <source>
        <dbReference type="ARBA" id="ARBA00022777"/>
    </source>
</evidence>
<evidence type="ECO:0000256" key="8">
    <source>
        <dbReference type="ARBA" id="ARBA00023264"/>
    </source>
</evidence>
<evidence type="ECO:0000256" key="3">
    <source>
        <dbReference type="ARBA" id="ARBA00022679"/>
    </source>
</evidence>
<dbReference type="Pfam" id="PF19279">
    <property type="entry name" value="YegS_C"/>
    <property type="match status" value="1"/>
</dbReference>
<dbReference type="KEGG" id="pcat:Pcatena_08830"/>
<dbReference type="Gene3D" id="3.40.50.10330">
    <property type="entry name" value="Probable inorganic polyphosphate/atp-NAD kinase, domain 1"/>
    <property type="match status" value="1"/>
</dbReference>
<evidence type="ECO:0000256" key="1">
    <source>
        <dbReference type="ARBA" id="ARBA00001946"/>
    </source>
</evidence>
<evidence type="ECO:0000256" key="4">
    <source>
        <dbReference type="ARBA" id="ARBA00022741"/>
    </source>
</evidence>
<evidence type="ECO:0000313" key="11">
    <source>
        <dbReference type="EMBL" id="BBH50296.1"/>
    </source>
</evidence>